<dbReference type="InterPro" id="IPR027417">
    <property type="entry name" value="P-loop_NTPase"/>
</dbReference>
<dbReference type="SUPFAM" id="SSF52540">
    <property type="entry name" value="P-loop containing nucleoside triphosphate hydrolases"/>
    <property type="match status" value="1"/>
</dbReference>
<evidence type="ECO:0000313" key="1">
    <source>
        <dbReference type="EMBL" id="CDW80234.1"/>
    </source>
</evidence>
<sequence length="248" mass="29371">MNNGKSSFGNLLLGYDDFDTINSQQIQNKATTMLNGTLFGEENQPKIRIIDSKGHERQDQTDFQNASKLISLLRQHPSHTALIYVLEIKHLVSENPLNEFRLKFYKSTFKDFLKNTIFVISKWSFHKNHTDQRAKENIDENEVHKKLQKLLEAVGFENPNPTVYFIDSFYDPNDFIQRGMFNSGFESFWQHVSKMNATNILEDDQNVRDSLQKYKITHKTYQEDHLQIREDYEQMIKNREEIIKKEKE</sequence>
<dbReference type="InParanoid" id="A0A078ADB5"/>
<accession>A0A078ADB5</accession>
<proteinExistence type="predicted"/>
<evidence type="ECO:0000313" key="2">
    <source>
        <dbReference type="Proteomes" id="UP000039865"/>
    </source>
</evidence>
<organism evidence="1 2">
    <name type="scientific">Stylonychia lemnae</name>
    <name type="common">Ciliate</name>
    <dbReference type="NCBI Taxonomy" id="5949"/>
    <lineage>
        <taxon>Eukaryota</taxon>
        <taxon>Sar</taxon>
        <taxon>Alveolata</taxon>
        <taxon>Ciliophora</taxon>
        <taxon>Intramacronucleata</taxon>
        <taxon>Spirotrichea</taxon>
        <taxon>Stichotrichia</taxon>
        <taxon>Sporadotrichida</taxon>
        <taxon>Oxytrichidae</taxon>
        <taxon>Stylonychinae</taxon>
        <taxon>Stylonychia</taxon>
    </lineage>
</organism>
<dbReference type="EMBL" id="CCKQ01008768">
    <property type="protein sequence ID" value="CDW80234.1"/>
    <property type="molecule type" value="Genomic_DNA"/>
</dbReference>
<gene>
    <name evidence="1" type="primary">Contig14157.g15084</name>
    <name evidence="1" type="ORF">STYLEM_9230</name>
</gene>
<dbReference type="OrthoDB" id="8954335at2759"/>
<name>A0A078ADB5_STYLE</name>
<dbReference type="AlphaFoldDB" id="A0A078ADB5"/>
<reference evidence="1 2" key="1">
    <citation type="submission" date="2014-06" db="EMBL/GenBank/DDBJ databases">
        <authorList>
            <person name="Swart Estienne"/>
        </authorList>
    </citation>
    <scope>NUCLEOTIDE SEQUENCE [LARGE SCALE GENOMIC DNA]</scope>
    <source>
        <strain evidence="1 2">130c</strain>
    </source>
</reference>
<dbReference type="Proteomes" id="UP000039865">
    <property type="component" value="Unassembled WGS sequence"/>
</dbReference>
<dbReference type="Gene3D" id="3.40.50.300">
    <property type="entry name" value="P-loop containing nucleotide triphosphate hydrolases"/>
    <property type="match status" value="1"/>
</dbReference>
<keyword evidence="2" id="KW-1185">Reference proteome</keyword>
<protein>
    <submittedName>
        <fullName evidence="1">Aig1 family protein</fullName>
    </submittedName>
</protein>